<proteinExistence type="predicted"/>
<gene>
    <name evidence="1" type="ORF">MAMT_00215</name>
</gene>
<name>A0A5E6MA81_9BACT</name>
<evidence type="ECO:0000313" key="2">
    <source>
        <dbReference type="Proteomes" id="UP000334923"/>
    </source>
</evidence>
<sequence>MLEAGGPPDTPKGQLLGSILEKARELGAEAVIVEDKSRPIGNPLVMNPTGGMYTVNPGMQMLPRYRATAIRFTGKSASGG</sequence>
<evidence type="ECO:0000313" key="1">
    <source>
        <dbReference type="EMBL" id="VVM04663.1"/>
    </source>
</evidence>
<reference evidence="1 2" key="1">
    <citation type="submission" date="2019-09" db="EMBL/GenBank/DDBJ databases">
        <authorList>
            <person name="Cremers G."/>
        </authorList>
    </citation>
    <scope>NUCLEOTIDE SEQUENCE [LARGE SCALE GENOMIC DNA]</scope>
    <source>
        <strain evidence="1">4A</strain>
    </source>
</reference>
<dbReference type="RefSeq" id="WP_142659096.1">
    <property type="nucleotide sequence ID" value="NZ_CABFVA020000008.1"/>
</dbReference>
<dbReference type="OrthoDB" id="193106at2"/>
<dbReference type="EMBL" id="CABFVA020000008">
    <property type="protein sequence ID" value="VVM04663.1"/>
    <property type="molecule type" value="Genomic_DNA"/>
</dbReference>
<accession>A0A5E6MA81</accession>
<organism evidence="1 2">
    <name type="scientific">Methylacidimicrobium tartarophylax</name>
    <dbReference type="NCBI Taxonomy" id="1041768"/>
    <lineage>
        <taxon>Bacteria</taxon>
        <taxon>Pseudomonadati</taxon>
        <taxon>Verrucomicrobiota</taxon>
        <taxon>Methylacidimicrobium</taxon>
    </lineage>
</organism>
<dbReference type="AlphaFoldDB" id="A0A5E6MA81"/>
<protein>
    <submittedName>
        <fullName evidence="1">Uncharacterized protein</fullName>
    </submittedName>
</protein>
<dbReference type="Proteomes" id="UP000334923">
    <property type="component" value="Unassembled WGS sequence"/>
</dbReference>
<keyword evidence="2" id="KW-1185">Reference proteome</keyword>